<dbReference type="GO" id="GO:0005886">
    <property type="term" value="C:plasma membrane"/>
    <property type="evidence" value="ECO:0007669"/>
    <property type="project" value="UniProtKB-SubCell"/>
</dbReference>
<accession>A0A068R502</accession>
<evidence type="ECO:0000256" key="3">
    <source>
        <dbReference type="ARBA" id="ARBA00022692"/>
    </source>
</evidence>
<dbReference type="SUPFAM" id="SSF103473">
    <property type="entry name" value="MFS general substrate transporter"/>
    <property type="match status" value="1"/>
</dbReference>
<organism evidence="8 9">
    <name type="scientific">Xenorhabdus poinarii G6</name>
    <dbReference type="NCBI Taxonomy" id="1354304"/>
    <lineage>
        <taxon>Bacteria</taxon>
        <taxon>Pseudomonadati</taxon>
        <taxon>Pseudomonadota</taxon>
        <taxon>Gammaproteobacteria</taxon>
        <taxon>Enterobacterales</taxon>
        <taxon>Morganellaceae</taxon>
        <taxon>Xenorhabdus</taxon>
    </lineage>
</organism>
<evidence type="ECO:0000256" key="6">
    <source>
        <dbReference type="SAM" id="Phobius"/>
    </source>
</evidence>
<dbReference type="STRING" id="1354304.XPG1_2591"/>
<sequence>MSKSSMPVLMIAVLSVTTFAAGLSEFIVIGLLSQIAVEFGVTMPQVGLLVTVYALGITLGTPLLTMLSLPHSARPLATFLMLLFAVLSAGSVMVSSFTVLIILRIVAGVVHGAYFSITSASLPTVITTHHTPLAIALMFSGLTLAIVLGVPVGMLAAANYGWQTPFIAISIIAGTSAILLWFVLPREFGSPTPTINRISTLYIALSNPALIKPYCFTILAFGGGFAFFSYAEPWLTEIAGLDAQIVVLIMGAVGLGALIGNILGGILPGKVGLPKALTSTIVFQIMGLVGLYYAANSISQAICLVLWSVGAFATAPMVQNWVISDKETSNARISASLNVSAFNLGMSLSSFIATRQIAADGITHLPLTAAFLVILALPFCFFRRQH</sequence>
<evidence type="ECO:0000256" key="5">
    <source>
        <dbReference type="ARBA" id="ARBA00023136"/>
    </source>
</evidence>
<feature type="transmembrane region" description="Helical" evidence="6">
    <location>
        <begin position="301"/>
        <end position="323"/>
    </location>
</feature>
<dbReference type="EMBL" id="FO704551">
    <property type="protein sequence ID" value="CDG22243.1"/>
    <property type="molecule type" value="Genomic_DNA"/>
</dbReference>
<evidence type="ECO:0000259" key="7">
    <source>
        <dbReference type="PROSITE" id="PS50850"/>
    </source>
</evidence>
<feature type="transmembrane region" description="Helical" evidence="6">
    <location>
        <begin position="214"/>
        <end position="231"/>
    </location>
</feature>
<protein>
    <submittedName>
        <fullName evidence="8">Putative Major facilitator superfamily MFS_1</fullName>
    </submittedName>
</protein>
<keyword evidence="2" id="KW-1003">Cell membrane</keyword>
<dbReference type="InterPro" id="IPR036259">
    <property type="entry name" value="MFS_trans_sf"/>
</dbReference>
<evidence type="ECO:0000256" key="1">
    <source>
        <dbReference type="ARBA" id="ARBA00004651"/>
    </source>
</evidence>
<feature type="transmembrane region" description="Helical" evidence="6">
    <location>
        <begin position="134"/>
        <end position="158"/>
    </location>
</feature>
<proteinExistence type="predicted"/>
<comment type="subcellular location">
    <subcellularLocation>
        <location evidence="1">Cell membrane</location>
        <topology evidence="1">Multi-pass membrane protein</topology>
    </subcellularLocation>
</comment>
<feature type="transmembrane region" description="Helical" evidence="6">
    <location>
        <begin position="101"/>
        <end position="122"/>
    </location>
</feature>
<name>A0A068R502_9GAMM</name>
<evidence type="ECO:0000313" key="9">
    <source>
        <dbReference type="Proteomes" id="UP000032735"/>
    </source>
</evidence>
<dbReference type="RefSeq" id="WP_045959229.1">
    <property type="nucleotide sequence ID" value="NZ_FO704551.1"/>
</dbReference>
<reference evidence="8 9" key="1">
    <citation type="submission" date="2013-07" db="EMBL/GenBank/DDBJ databases">
        <authorList>
            <person name="Genoscope - CEA"/>
        </authorList>
    </citation>
    <scope>NUCLEOTIDE SEQUENCE [LARGE SCALE GENOMIC DNA]</scope>
    <source>
        <strain evidence="8 9">G6</strain>
    </source>
</reference>
<feature type="transmembrane region" description="Helical" evidence="6">
    <location>
        <begin position="48"/>
        <end position="69"/>
    </location>
</feature>
<feature type="domain" description="Major facilitator superfamily (MFS) profile" evidence="7">
    <location>
        <begin position="10"/>
        <end position="386"/>
    </location>
</feature>
<dbReference type="AlphaFoldDB" id="A0A068R502"/>
<evidence type="ECO:0000313" key="8">
    <source>
        <dbReference type="EMBL" id="CDG22243.1"/>
    </source>
</evidence>
<dbReference type="OrthoDB" id="9812221at2"/>
<keyword evidence="5 6" id="KW-0472">Membrane</keyword>
<evidence type="ECO:0000256" key="2">
    <source>
        <dbReference type="ARBA" id="ARBA00022475"/>
    </source>
</evidence>
<dbReference type="InterPro" id="IPR020846">
    <property type="entry name" value="MFS_dom"/>
</dbReference>
<dbReference type="Pfam" id="PF07690">
    <property type="entry name" value="MFS_1"/>
    <property type="match status" value="1"/>
</dbReference>
<feature type="transmembrane region" description="Helical" evidence="6">
    <location>
        <begin position="243"/>
        <end position="264"/>
    </location>
</feature>
<dbReference type="InterPro" id="IPR011701">
    <property type="entry name" value="MFS"/>
</dbReference>
<dbReference type="CDD" id="cd17324">
    <property type="entry name" value="MFS_NepI_like"/>
    <property type="match status" value="1"/>
</dbReference>
<dbReference type="InterPro" id="IPR050189">
    <property type="entry name" value="MFS_Efflux_Transporters"/>
</dbReference>
<dbReference type="PANTHER" id="PTHR43124">
    <property type="entry name" value="PURINE EFFLUX PUMP PBUE"/>
    <property type="match status" value="1"/>
</dbReference>
<dbReference type="PANTHER" id="PTHR43124:SF3">
    <property type="entry name" value="CHLORAMPHENICOL EFFLUX PUMP RV0191"/>
    <property type="match status" value="1"/>
</dbReference>
<dbReference type="KEGG" id="xpo:XPG1_2591"/>
<feature type="transmembrane region" description="Helical" evidence="6">
    <location>
        <begin position="164"/>
        <end position="184"/>
    </location>
</feature>
<feature type="transmembrane region" description="Helical" evidence="6">
    <location>
        <begin position="365"/>
        <end position="382"/>
    </location>
</feature>
<dbReference type="Gene3D" id="1.20.1250.20">
    <property type="entry name" value="MFS general substrate transporter like domains"/>
    <property type="match status" value="1"/>
</dbReference>
<dbReference type="Proteomes" id="UP000032735">
    <property type="component" value="Chromosome"/>
</dbReference>
<keyword evidence="9" id="KW-1185">Reference proteome</keyword>
<feature type="transmembrane region" description="Helical" evidence="6">
    <location>
        <begin position="76"/>
        <end position="95"/>
    </location>
</feature>
<keyword evidence="3 6" id="KW-0812">Transmembrane</keyword>
<evidence type="ECO:0000256" key="4">
    <source>
        <dbReference type="ARBA" id="ARBA00022989"/>
    </source>
</evidence>
<dbReference type="GO" id="GO:0022857">
    <property type="term" value="F:transmembrane transporter activity"/>
    <property type="evidence" value="ECO:0007669"/>
    <property type="project" value="InterPro"/>
</dbReference>
<keyword evidence="4 6" id="KW-1133">Transmembrane helix</keyword>
<dbReference type="HOGENOM" id="CLU_001265_61_2_6"/>
<dbReference type="PROSITE" id="PS50850">
    <property type="entry name" value="MFS"/>
    <property type="match status" value="1"/>
</dbReference>
<gene>
    <name evidence="8" type="ORF">XPG1_2591</name>
</gene>
<feature type="transmembrane region" description="Helical" evidence="6">
    <location>
        <begin position="276"/>
        <end position="295"/>
    </location>
</feature>